<keyword evidence="1" id="KW-0175">Coiled coil</keyword>
<dbReference type="OrthoDB" id="10523305at2759"/>
<proteinExistence type="predicted"/>
<comment type="caution">
    <text evidence="3">The sequence shown here is derived from an EMBL/GenBank/DDBJ whole genome shotgun (WGS) entry which is preliminary data.</text>
</comment>
<dbReference type="VEuPathDB" id="AmoebaDB:NfTy_019100"/>
<dbReference type="VEuPathDB" id="AmoebaDB:FDP41_011430"/>
<evidence type="ECO:0000256" key="1">
    <source>
        <dbReference type="SAM" id="Coils"/>
    </source>
</evidence>
<protein>
    <submittedName>
        <fullName evidence="3">Uncharacterized protein</fullName>
    </submittedName>
</protein>
<keyword evidence="4" id="KW-1185">Reference proteome</keyword>
<reference evidence="3 4" key="1">
    <citation type="journal article" date="2019" name="Sci. Rep.">
        <title>Nanopore sequencing improves the draft genome of the human pathogenic amoeba Naegleria fowleri.</title>
        <authorList>
            <person name="Liechti N."/>
            <person name="Schurch N."/>
            <person name="Bruggmann R."/>
            <person name="Wittwer M."/>
        </authorList>
    </citation>
    <scope>NUCLEOTIDE SEQUENCE [LARGE SCALE GENOMIC DNA]</scope>
    <source>
        <strain evidence="3 4">ATCC 30894</strain>
    </source>
</reference>
<sequence>MTSSFHALPSSSPSPIVVQLKTTPSQISIHRFTLANIFKYILESPSDVHGLLLGPRSLDLSSSTWPITNFILFHSHSSPIITTMDLHDLMMDIKIDDSKYIIIGYFKYRSNTSLNSMTLNEMNILYYLLNNLLKRDSMIFALFTDRMISNESMLLSDSSDHLSTSHSKHYTTIEHCYVFRSVNYCKTFEEELHLLPIVLSKPIHVKIENLISTSNTHLKYKTLPPVISGDRNLSGNMTHITRAADHGDDRDTTDVSSLTLEKNTRTASYSPQTQSPPLPPLPTTTTPPLISSSSSSLIGNNDEKQLSITTTSAIHASQESVQQLEKYLTHSLDELKQLADQVQQSRLKLLQLKNN</sequence>
<dbReference type="AlphaFoldDB" id="A0A6A5C9X2"/>
<feature type="coiled-coil region" evidence="1">
    <location>
        <begin position="321"/>
        <end position="355"/>
    </location>
</feature>
<evidence type="ECO:0000256" key="2">
    <source>
        <dbReference type="SAM" id="MobiDB-lite"/>
    </source>
</evidence>
<dbReference type="GeneID" id="68118645"/>
<evidence type="ECO:0000313" key="4">
    <source>
        <dbReference type="Proteomes" id="UP000444721"/>
    </source>
</evidence>
<feature type="compositionally biased region" description="Low complexity" evidence="2">
    <location>
        <begin position="283"/>
        <end position="298"/>
    </location>
</feature>
<organism evidence="3 4">
    <name type="scientific">Naegleria fowleri</name>
    <name type="common">Brain eating amoeba</name>
    <dbReference type="NCBI Taxonomy" id="5763"/>
    <lineage>
        <taxon>Eukaryota</taxon>
        <taxon>Discoba</taxon>
        <taxon>Heterolobosea</taxon>
        <taxon>Tetramitia</taxon>
        <taxon>Eutetramitia</taxon>
        <taxon>Vahlkampfiidae</taxon>
        <taxon>Naegleria</taxon>
    </lineage>
</organism>
<dbReference type="Proteomes" id="UP000444721">
    <property type="component" value="Unassembled WGS sequence"/>
</dbReference>
<name>A0A6A5C9X2_NAEFO</name>
<feature type="region of interest" description="Disordered" evidence="2">
    <location>
        <begin position="261"/>
        <end position="300"/>
    </location>
</feature>
<gene>
    <name evidence="3" type="ORF">FDP41_011430</name>
</gene>
<accession>A0A6A5C9X2</accession>
<dbReference type="EMBL" id="VFQX01000009">
    <property type="protein sequence ID" value="KAF0982500.1"/>
    <property type="molecule type" value="Genomic_DNA"/>
</dbReference>
<dbReference type="RefSeq" id="XP_044567213.1">
    <property type="nucleotide sequence ID" value="XM_044701838.1"/>
</dbReference>
<evidence type="ECO:0000313" key="3">
    <source>
        <dbReference type="EMBL" id="KAF0982500.1"/>
    </source>
</evidence>
<dbReference type="VEuPathDB" id="AmoebaDB:NF0029800"/>